<dbReference type="InterPro" id="IPR000835">
    <property type="entry name" value="HTH_MarR-typ"/>
</dbReference>
<dbReference type="PANTHER" id="PTHR42756:SF1">
    <property type="entry name" value="TRANSCRIPTIONAL REPRESSOR OF EMRAB OPERON"/>
    <property type="match status" value="1"/>
</dbReference>
<evidence type="ECO:0000256" key="3">
    <source>
        <dbReference type="ARBA" id="ARBA00023163"/>
    </source>
</evidence>
<dbReference type="PANTHER" id="PTHR42756">
    <property type="entry name" value="TRANSCRIPTIONAL REGULATOR, MARR"/>
    <property type="match status" value="1"/>
</dbReference>
<dbReference type="EMBL" id="CP094326">
    <property type="protein sequence ID" value="UNY97496.1"/>
    <property type="molecule type" value="Genomic_DNA"/>
</dbReference>
<dbReference type="SUPFAM" id="SSF46785">
    <property type="entry name" value="Winged helix' DNA-binding domain"/>
    <property type="match status" value="1"/>
</dbReference>
<evidence type="ECO:0000256" key="2">
    <source>
        <dbReference type="ARBA" id="ARBA00023125"/>
    </source>
</evidence>
<keyword evidence="1" id="KW-0805">Transcription regulation</keyword>
<proteinExistence type="predicted"/>
<gene>
    <name evidence="5" type="ORF">MQE36_10370</name>
</gene>
<organism evidence="5 6">
    <name type="scientific">Zhouia spongiae</name>
    <dbReference type="NCBI Taxonomy" id="2202721"/>
    <lineage>
        <taxon>Bacteria</taxon>
        <taxon>Pseudomonadati</taxon>
        <taxon>Bacteroidota</taxon>
        <taxon>Flavobacteriia</taxon>
        <taxon>Flavobacteriales</taxon>
        <taxon>Flavobacteriaceae</taxon>
        <taxon>Zhouia</taxon>
    </lineage>
</organism>
<feature type="domain" description="HTH marR-type" evidence="4">
    <location>
        <begin position="5"/>
        <end position="139"/>
    </location>
</feature>
<evidence type="ECO:0000259" key="4">
    <source>
        <dbReference type="PROSITE" id="PS50995"/>
    </source>
</evidence>
<dbReference type="SMART" id="SM00347">
    <property type="entry name" value="HTH_MARR"/>
    <property type="match status" value="1"/>
</dbReference>
<evidence type="ECO:0000256" key="1">
    <source>
        <dbReference type="ARBA" id="ARBA00023015"/>
    </source>
</evidence>
<keyword evidence="2" id="KW-0238">DNA-binding</keyword>
<dbReference type="Gene3D" id="1.10.10.10">
    <property type="entry name" value="Winged helix-like DNA-binding domain superfamily/Winged helix DNA-binding domain"/>
    <property type="match status" value="1"/>
</dbReference>
<evidence type="ECO:0000313" key="6">
    <source>
        <dbReference type="Proteomes" id="UP000829476"/>
    </source>
</evidence>
<accession>A0ABY3YIM7</accession>
<dbReference type="PROSITE" id="PS50995">
    <property type="entry name" value="HTH_MARR_2"/>
    <property type="match status" value="1"/>
</dbReference>
<keyword evidence="6" id="KW-1185">Reference proteome</keyword>
<dbReference type="Pfam" id="PF01047">
    <property type="entry name" value="MarR"/>
    <property type="match status" value="1"/>
</dbReference>
<reference evidence="5 6" key="1">
    <citation type="journal article" date="2018" name="Int. J. Syst. Evol. Microbiol.">
        <title>Zhouia spongiae sp. nov., isolated from a marine sponge.</title>
        <authorList>
            <person name="Zhuang L."/>
            <person name="Lin B."/>
            <person name="Qin F."/>
            <person name="Luo L."/>
        </authorList>
    </citation>
    <scope>NUCLEOTIDE SEQUENCE [LARGE SCALE GENOMIC DNA]</scope>
    <source>
        <strain evidence="5 6">HN-Y44</strain>
    </source>
</reference>
<evidence type="ECO:0000313" key="5">
    <source>
        <dbReference type="EMBL" id="UNY97496.1"/>
    </source>
</evidence>
<dbReference type="Proteomes" id="UP000829476">
    <property type="component" value="Chromosome"/>
</dbReference>
<keyword evidence="3" id="KW-0804">Transcription</keyword>
<dbReference type="InterPro" id="IPR036388">
    <property type="entry name" value="WH-like_DNA-bd_sf"/>
</dbReference>
<sequence>MKLPNETIFYSIERAIKEYRRLAQKNISIEIPTITIDQAMVLIFLKKYPDLSQKEIAELVFKDAASVTRTIELMTKNGYLSRSVNHKDKRRYSLRLTEMGVQVLDKMKGIIISNRNKALKGVTDNEIKQVETTLNKIINNCSDHR</sequence>
<name>A0ABY3YIM7_9FLAO</name>
<protein>
    <submittedName>
        <fullName evidence="5">MarR family transcriptional regulator</fullName>
    </submittedName>
</protein>
<dbReference type="InterPro" id="IPR036390">
    <property type="entry name" value="WH_DNA-bd_sf"/>
</dbReference>
<dbReference type="RefSeq" id="WP_242935909.1">
    <property type="nucleotide sequence ID" value="NZ_CP094326.1"/>
</dbReference>
<dbReference type="PRINTS" id="PR00598">
    <property type="entry name" value="HTHMARR"/>
</dbReference>